<evidence type="ECO:0000256" key="9">
    <source>
        <dbReference type="PIRSR" id="PIRSR005096-1"/>
    </source>
</evidence>
<name>A0A2N5M5U4_9BACI</name>
<dbReference type="Gene3D" id="2.70.98.10">
    <property type="match status" value="1"/>
</dbReference>
<organism evidence="12 13">
    <name type="scientific">Peribacillus deserti</name>
    <dbReference type="NCBI Taxonomy" id="673318"/>
    <lineage>
        <taxon>Bacteria</taxon>
        <taxon>Bacillati</taxon>
        <taxon>Bacillota</taxon>
        <taxon>Bacilli</taxon>
        <taxon>Bacillales</taxon>
        <taxon>Bacillaceae</taxon>
        <taxon>Peribacillus</taxon>
    </lineage>
</organism>
<dbReference type="EMBL" id="PGUY01000036">
    <property type="protein sequence ID" value="PLT29702.1"/>
    <property type="molecule type" value="Genomic_DNA"/>
</dbReference>
<evidence type="ECO:0000256" key="4">
    <source>
        <dbReference type="ARBA" id="ARBA00013185"/>
    </source>
</evidence>
<dbReference type="EC" id="5.1.3.3" evidence="4 8"/>
<dbReference type="InterPro" id="IPR047215">
    <property type="entry name" value="Galactose_mutarotase-like"/>
</dbReference>
<dbReference type="InterPro" id="IPR018052">
    <property type="entry name" value="Ald1_epimerase_CS"/>
</dbReference>
<dbReference type="PROSITE" id="PS00545">
    <property type="entry name" value="ALDOSE_1_EPIMERASE"/>
    <property type="match status" value="1"/>
</dbReference>
<keyword evidence="7 8" id="KW-0119">Carbohydrate metabolism</keyword>
<dbReference type="InterPro" id="IPR011013">
    <property type="entry name" value="Gal_mutarotase_sf_dom"/>
</dbReference>
<dbReference type="Proteomes" id="UP000234748">
    <property type="component" value="Unassembled WGS sequence"/>
</dbReference>
<evidence type="ECO:0000313" key="12">
    <source>
        <dbReference type="EMBL" id="PLT29702.1"/>
    </source>
</evidence>
<keyword evidence="13" id="KW-1185">Reference proteome</keyword>
<dbReference type="Pfam" id="PF01263">
    <property type="entry name" value="Aldose_epim"/>
    <property type="match status" value="1"/>
</dbReference>
<accession>A0A2N5M5U4</accession>
<dbReference type="PANTHER" id="PTHR10091">
    <property type="entry name" value="ALDOSE-1-EPIMERASE"/>
    <property type="match status" value="1"/>
</dbReference>
<dbReference type="InterPro" id="IPR014718">
    <property type="entry name" value="GH-type_carb-bd"/>
</dbReference>
<dbReference type="UniPathway" id="UPA00242"/>
<dbReference type="PANTHER" id="PTHR10091:SF0">
    <property type="entry name" value="GALACTOSE MUTAROTASE"/>
    <property type="match status" value="1"/>
</dbReference>
<dbReference type="AlphaFoldDB" id="A0A2N5M5U4"/>
<feature type="active site" description="Proton acceptor" evidence="9">
    <location>
        <position position="313"/>
    </location>
</feature>
<dbReference type="GO" id="GO:0005737">
    <property type="term" value="C:cytoplasm"/>
    <property type="evidence" value="ECO:0007669"/>
    <property type="project" value="TreeGrafter"/>
</dbReference>
<evidence type="ECO:0000256" key="5">
    <source>
        <dbReference type="ARBA" id="ARBA00014165"/>
    </source>
</evidence>
<evidence type="ECO:0000256" key="6">
    <source>
        <dbReference type="ARBA" id="ARBA00023235"/>
    </source>
</evidence>
<feature type="active site" description="Proton donor" evidence="9">
    <location>
        <position position="179"/>
    </location>
</feature>
<protein>
    <recommendedName>
        <fullName evidence="5 8">Aldose 1-epimerase</fullName>
        <ecNumber evidence="4 8">5.1.3.3</ecNumber>
    </recommendedName>
</protein>
<dbReference type="GO" id="GO:0004034">
    <property type="term" value="F:aldose 1-epimerase activity"/>
    <property type="evidence" value="ECO:0007669"/>
    <property type="project" value="UniProtKB-EC"/>
</dbReference>
<sequence>MRILDEKFAEHNGQPVTAYTLINDQGMEVTAIDYGCIITKILVPDREGRMENVVLGFDTLEDYYQHSPYFGAVVGRHAGRIANAEFTLDGNTYQLEKNNNGNHLHGGLQGFDKVIWDTEVKEETDSIRIEFTYLARDGEEGYPGNLHMKVVYELNNQNEFKISYEGVSDKKTVVNVTNHTYFNLSGDLKEDILHHTLMLKSSRFLELDEELIPTGELLSVDSTPFDFRSGRKIKDGKESAHPQNILAGNGYDHPFLLDEQQNKEIHLFDEESGRSLVIETSEPAVVLYTSNQLEAGFSIRGTASREYLGICLETQGLPDSLNHPQFPSAILDKDEVYTSQTVYKFSSK</sequence>
<dbReference type="InterPro" id="IPR015443">
    <property type="entry name" value="Aldose_1-epimerase"/>
</dbReference>
<dbReference type="GO" id="GO:0030246">
    <property type="term" value="F:carbohydrate binding"/>
    <property type="evidence" value="ECO:0007669"/>
    <property type="project" value="InterPro"/>
</dbReference>
<comment type="caution">
    <text evidence="12">The sequence shown here is derived from an EMBL/GenBank/DDBJ whole genome shotgun (WGS) entry which is preliminary data.</text>
</comment>
<evidence type="ECO:0000313" key="13">
    <source>
        <dbReference type="Proteomes" id="UP000234748"/>
    </source>
</evidence>
<reference evidence="12 13" key="1">
    <citation type="submission" date="2017-11" db="EMBL/GenBank/DDBJ databases">
        <title>Comparitive Functional Genomics of Dry Heat Resistant strains isolated from the Viking Spacecraft.</title>
        <authorList>
            <person name="Seuylemezian A."/>
            <person name="Cooper K."/>
            <person name="Vaishampayan P."/>
        </authorList>
    </citation>
    <scope>NUCLEOTIDE SEQUENCE [LARGE SCALE GENOMIC DNA]</scope>
    <source>
        <strain evidence="12 13">V1-29</strain>
    </source>
</reference>
<dbReference type="NCBIfam" id="NF008277">
    <property type="entry name" value="PRK11055.1"/>
    <property type="match status" value="1"/>
</dbReference>
<evidence type="ECO:0000256" key="2">
    <source>
        <dbReference type="ARBA" id="ARBA00005028"/>
    </source>
</evidence>
<dbReference type="PIRSF" id="PIRSF005096">
    <property type="entry name" value="GALM"/>
    <property type="match status" value="1"/>
</dbReference>
<dbReference type="SUPFAM" id="SSF74650">
    <property type="entry name" value="Galactose mutarotase-like"/>
    <property type="match status" value="1"/>
</dbReference>
<dbReference type="GO" id="GO:0006006">
    <property type="term" value="P:glucose metabolic process"/>
    <property type="evidence" value="ECO:0007669"/>
    <property type="project" value="TreeGrafter"/>
</dbReference>
<dbReference type="CDD" id="cd09019">
    <property type="entry name" value="galactose_mutarotase_like"/>
    <property type="match status" value="1"/>
</dbReference>
<keyword evidence="6 8" id="KW-0413">Isomerase</keyword>
<comment type="catalytic activity">
    <reaction evidence="1 8">
        <text>alpha-D-glucose = beta-D-glucose</text>
        <dbReference type="Rhea" id="RHEA:10264"/>
        <dbReference type="ChEBI" id="CHEBI:15903"/>
        <dbReference type="ChEBI" id="CHEBI:17925"/>
        <dbReference type="EC" id="5.1.3.3"/>
    </reaction>
</comment>
<evidence type="ECO:0000256" key="1">
    <source>
        <dbReference type="ARBA" id="ARBA00001614"/>
    </source>
</evidence>
<evidence type="ECO:0000256" key="10">
    <source>
        <dbReference type="PIRSR" id="PIRSR005096-2"/>
    </source>
</evidence>
<evidence type="ECO:0000256" key="11">
    <source>
        <dbReference type="PIRSR" id="PIRSR005096-3"/>
    </source>
</evidence>
<gene>
    <name evidence="12" type="ORF">CUU66_11725</name>
</gene>
<evidence type="ECO:0000256" key="8">
    <source>
        <dbReference type="PIRNR" id="PIRNR005096"/>
    </source>
</evidence>
<comment type="pathway">
    <text evidence="2 8">Carbohydrate metabolism; hexose metabolism.</text>
</comment>
<proteinExistence type="inferred from homology"/>
<dbReference type="OrthoDB" id="9779408at2"/>
<feature type="binding site" evidence="11">
    <location>
        <begin position="179"/>
        <end position="181"/>
    </location>
    <ligand>
        <name>beta-D-galactose</name>
        <dbReference type="ChEBI" id="CHEBI:27667"/>
    </ligand>
</feature>
<dbReference type="RefSeq" id="WP_101642327.1">
    <property type="nucleotide sequence ID" value="NZ_PGUY01000036.1"/>
</dbReference>
<comment type="similarity">
    <text evidence="3 8">Belongs to the aldose epimerase family.</text>
</comment>
<feature type="binding site" evidence="10">
    <location>
        <position position="252"/>
    </location>
    <ligand>
        <name>beta-D-galactose</name>
        <dbReference type="ChEBI" id="CHEBI:27667"/>
    </ligand>
</feature>
<dbReference type="GO" id="GO:0033499">
    <property type="term" value="P:galactose catabolic process via UDP-galactose, Leloir pathway"/>
    <property type="evidence" value="ECO:0007669"/>
    <property type="project" value="TreeGrafter"/>
</dbReference>
<evidence type="ECO:0000256" key="3">
    <source>
        <dbReference type="ARBA" id="ARBA00006206"/>
    </source>
</evidence>
<dbReference type="InterPro" id="IPR008183">
    <property type="entry name" value="Aldose_1/G6P_1-epimerase"/>
</dbReference>
<evidence type="ECO:0000256" key="7">
    <source>
        <dbReference type="ARBA" id="ARBA00023277"/>
    </source>
</evidence>